<keyword evidence="3" id="KW-1185">Reference proteome</keyword>
<sequence length="246" mass="29628">MDDKKYILILSIILIITSMLIYFLHFLIFRDIEHLLSYFILHLAFVPIEVLLVTIVIERILEHRDKMKKLKKLNMLIGAFFNTVGEDLLKIILKADKGNIKSFLKITNEWDNKWYEKMKKLLKNYKYEIDIEKINLYELKNLLDKNKEFLLRLMENPLLLEHDEFSELLLAVFHLADELHKREDLNNLPKSDLNHLKNDIIRVYKFLVIQWLNYVKHLKDNYPYLYSIYLRSNPFNEGSVIVTEKN</sequence>
<evidence type="ECO:0000313" key="2">
    <source>
        <dbReference type="EMBL" id="CAB3288257.1"/>
    </source>
</evidence>
<dbReference type="KEGG" id="mesg:MLAUSG7_0636"/>
<evidence type="ECO:0000256" key="1">
    <source>
        <dbReference type="SAM" id="Phobius"/>
    </source>
</evidence>
<keyword evidence="1" id="KW-0812">Transmembrane</keyword>
<organism evidence="2 3">
    <name type="scientific">Methanocaldococcus lauensis</name>
    <dbReference type="NCBI Taxonomy" id="2546128"/>
    <lineage>
        <taxon>Archaea</taxon>
        <taxon>Methanobacteriati</taxon>
        <taxon>Methanobacteriota</taxon>
        <taxon>Methanomada group</taxon>
        <taxon>Methanococci</taxon>
        <taxon>Methanococcales</taxon>
        <taxon>Methanocaldococcaceae</taxon>
        <taxon>Methanocaldococcus</taxon>
    </lineage>
</organism>
<dbReference type="GeneID" id="65883440"/>
<keyword evidence="1" id="KW-0472">Membrane</keyword>
<evidence type="ECO:0000313" key="3">
    <source>
        <dbReference type="Proteomes" id="UP000679213"/>
    </source>
</evidence>
<feature type="transmembrane region" description="Helical" evidence="1">
    <location>
        <begin position="35"/>
        <end position="61"/>
    </location>
</feature>
<keyword evidence="1" id="KW-1133">Transmembrane helix</keyword>
<dbReference type="Proteomes" id="UP000679213">
    <property type="component" value="Chromosome I"/>
</dbReference>
<protein>
    <submittedName>
        <fullName evidence="2">Uncharacterized protein</fullName>
    </submittedName>
</protein>
<proteinExistence type="predicted"/>
<reference evidence="2 3" key="1">
    <citation type="submission" date="2020-04" db="EMBL/GenBank/DDBJ databases">
        <authorList>
            <consortium name="Genoscope - CEA"/>
            <person name="William W."/>
        </authorList>
    </citation>
    <scope>NUCLEOTIDE SEQUENCE [LARGE SCALE GENOMIC DNA]</scope>
    <source>
        <strain evidence="2 3">SG7</strain>
    </source>
</reference>
<dbReference type="RefSeq" id="WP_214400495.1">
    <property type="nucleotide sequence ID" value="NZ_LR792632.1"/>
</dbReference>
<name>A0A8D6PT39_9EURY</name>
<gene>
    <name evidence="2" type="ORF">MLAUSG7_0636</name>
</gene>
<accession>A0A8D6PT39</accession>
<dbReference type="EMBL" id="LR792632">
    <property type="protein sequence ID" value="CAB3288257.1"/>
    <property type="molecule type" value="Genomic_DNA"/>
</dbReference>
<feature type="transmembrane region" description="Helical" evidence="1">
    <location>
        <begin position="7"/>
        <end position="29"/>
    </location>
</feature>
<dbReference type="AlphaFoldDB" id="A0A8D6PT39"/>